<evidence type="ECO:0000256" key="3">
    <source>
        <dbReference type="ARBA" id="ARBA00012824"/>
    </source>
</evidence>
<dbReference type="Gene3D" id="3.60.120.10">
    <property type="entry name" value="Anthranilate synthase"/>
    <property type="match status" value="1"/>
</dbReference>
<evidence type="ECO:0000259" key="6">
    <source>
        <dbReference type="Pfam" id="PF00425"/>
    </source>
</evidence>
<dbReference type="InterPro" id="IPR015890">
    <property type="entry name" value="Chorismate_C"/>
</dbReference>
<evidence type="ECO:0000256" key="1">
    <source>
        <dbReference type="ARBA" id="ARBA00000799"/>
    </source>
</evidence>
<sequence length="364" mass="41250">MNIEELYAHIQSQLDQQLPFVIYRKPEENTIYSVLQNNADLHTVNSYDDSGFIFAPFDTTRGAILIPDTQSIKYQTTIAYNDGEDIIADKHTDSINLIEEEDTSSKKLHLELVKHGIHEISKGTFEKVVLSRKEETPFSDKKRLQIFRQLIANYPTAFVYFWYHPKIGTWLGATPEVLVKIKGDEFVTMALAGTQPYVDSMKVAWGRKEIEEQAMVTDFVLKQVSKVVTDVTHSETYTHKAGTLLHLRTDIKGILKGGTSVIKDIIAVLHPTPAVCGLPKKEATTFIVNNETYDRSYYTGFLGELNVHTDGKTTSDLFVNLRCMQIRNEYAVLYVGGGITKDSDPEKEWEETVRKTATMKKVLS</sequence>
<organism evidence="7 8">
    <name type="scientific">Aquimarina addita</name>
    <dbReference type="NCBI Taxonomy" id="870485"/>
    <lineage>
        <taxon>Bacteria</taxon>
        <taxon>Pseudomonadati</taxon>
        <taxon>Bacteroidota</taxon>
        <taxon>Flavobacteriia</taxon>
        <taxon>Flavobacteriales</taxon>
        <taxon>Flavobacteriaceae</taxon>
        <taxon>Aquimarina</taxon>
    </lineage>
</organism>
<dbReference type="Pfam" id="PF00425">
    <property type="entry name" value="Chorismate_bind"/>
    <property type="match status" value="1"/>
</dbReference>
<accession>A0ABP7XFN5</accession>
<evidence type="ECO:0000256" key="5">
    <source>
        <dbReference type="ARBA" id="ARBA00041564"/>
    </source>
</evidence>
<evidence type="ECO:0000256" key="2">
    <source>
        <dbReference type="ARBA" id="ARBA00005297"/>
    </source>
</evidence>
<dbReference type="PANTHER" id="PTHR42839">
    <property type="entry name" value="ISOCHORISMATE SYNTHASE ENTC"/>
    <property type="match status" value="1"/>
</dbReference>
<dbReference type="InterPro" id="IPR005801">
    <property type="entry name" value="ADC_synthase"/>
</dbReference>
<dbReference type="Proteomes" id="UP001500459">
    <property type="component" value="Unassembled WGS sequence"/>
</dbReference>
<protein>
    <recommendedName>
        <fullName evidence="3">isochorismate synthase</fullName>
        <ecNumber evidence="3">5.4.4.2</ecNumber>
    </recommendedName>
    <alternativeName>
        <fullName evidence="5">Isochorismate mutase</fullName>
    </alternativeName>
</protein>
<dbReference type="NCBIfam" id="TIGR00543">
    <property type="entry name" value="isochor_syn"/>
    <property type="match status" value="1"/>
</dbReference>
<dbReference type="PANTHER" id="PTHR42839:SF2">
    <property type="entry name" value="ISOCHORISMATE SYNTHASE ENTC"/>
    <property type="match status" value="1"/>
</dbReference>
<feature type="domain" description="Chorismate-utilising enzyme C-terminal" evidence="6">
    <location>
        <begin position="109"/>
        <end position="355"/>
    </location>
</feature>
<comment type="similarity">
    <text evidence="2">Belongs to the isochorismate synthase family.</text>
</comment>
<reference evidence="8" key="1">
    <citation type="journal article" date="2019" name="Int. J. Syst. Evol. Microbiol.">
        <title>The Global Catalogue of Microorganisms (GCM) 10K type strain sequencing project: providing services to taxonomists for standard genome sequencing and annotation.</title>
        <authorList>
            <consortium name="The Broad Institute Genomics Platform"/>
            <consortium name="The Broad Institute Genome Sequencing Center for Infectious Disease"/>
            <person name="Wu L."/>
            <person name="Ma J."/>
        </authorList>
    </citation>
    <scope>NUCLEOTIDE SEQUENCE [LARGE SCALE GENOMIC DNA]</scope>
    <source>
        <strain evidence="8">JCM 17106</strain>
    </source>
</reference>
<dbReference type="InterPro" id="IPR004561">
    <property type="entry name" value="IsoChor_synthase"/>
</dbReference>
<evidence type="ECO:0000313" key="8">
    <source>
        <dbReference type="Proteomes" id="UP001500459"/>
    </source>
</evidence>
<keyword evidence="4" id="KW-0413">Isomerase</keyword>
<keyword evidence="8" id="KW-1185">Reference proteome</keyword>
<dbReference type="EMBL" id="BAABCW010000004">
    <property type="protein sequence ID" value="GAA4114818.1"/>
    <property type="molecule type" value="Genomic_DNA"/>
</dbReference>
<comment type="catalytic activity">
    <reaction evidence="1">
        <text>chorismate = isochorismate</text>
        <dbReference type="Rhea" id="RHEA:18985"/>
        <dbReference type="ChEBI" id="CHEBI:29748"/>
        <dbReference type="ChEBI" id="CHEBI:29780"/>
        <dbReference type="EC" id="5.4.4.2"/>
    </reaction>
</comment>
<comment type="caution">
    <text evidence="7">The sequence shown here is derived from an EMBL/GenBank/DDBJ whole genome shotgun (WGS) entry which is preliminary data.</text>
</comment>
<name>A0ABP7XFN5_9FLAO</name>
<evidence type="ECO:0000313" key="7">
    <source>
        <dbReference type="EMBL" id="GAA4114818.1"/>
    </source>
</evidence>
<proteinExistence type="inferred from homology"/>
<dbReference type="RefSeq" id="WP_344926050.1">
    <property type="nucleotide sequence ID" value="NZ_BAABCW010000004.1"/>
</dbReference>
<dbReference type="EC" id="5.4.4.2" evidence="3"/>
<dbReference type="SUPFAM" id="SSF56322">
    <property type="entry name" value="ADC synthase"/>
    <property type="match status" value="1"/>
</dbReference>
<evidence type="ECO:0000256" key="4">
    <source>
        <dbReference type="ARBA" id="ARBA00023235"/>
    </source>
</evidence>
<gene>
    <name evidence="7" type="ORF">GCM10022393_14620</name>
</gene>